<feature type="signal peptide" evidence="8">
    <location>
        <begin position="1"/>
        <end position="22"/>
    </location>
</feature>
<dbReference type="SUPFAM" id="SSF52743">
    <property type="entry name" value="Subtilisin-like"/>
    <property type="match status" value="1"/>
</dbReference>
<dbReference type="PROSITE" id="PS00137">
    <property type="entry name" value="SUBTILASE_HIS"/>
    <property type="match status" value="1"/>
</dbReference>
<comment type="similarity">
    <text evidence="1 6 7">Belongs to the peptidase S8 family.</text>
</comment>
<keyword evidence="5 6" id="KW-0720">Serine protease</keyword>
<dbReference type="GO" id="GO:0006508">
    <property type="term" value="P:proteolysis"/>
    <property type="evidence" value="ECO:0007669"/>
    <property type="project" value="UniProtKB-KW"/>
</dbReference>
<dbReference type="OrthoDB" id="3946663at2759"/>
<evidence type="ECO:0000256" key="7">
    <source>
        <dbReference type="RuleBase" id="RU003355"/>
    </source>
</evidence>
<dbReference type="PROSITE" id="PS51892">
    <property type="entry name" value="SUBTILASE"/>
    <property type="match status" value="1"/>
</dbReference>
<keyword evidence="2 6" id="KW-0645">Protease</keyword>
<dbReference type="InterPro" id="IPR036852">
    <property type="entry name" value="Peptidase_S8/S53_dom_sf"/>
</dbReference>
<keyword evidence="12" id="KW-1185">Reference proteome</keyword>
<name>A0A6G1HCE1_9PEZI</name>
<dbReference type="PANTHER" id="PTHR43806:SF11">
    <property type="entry name" value="CEREVISIN-RELATED"/>
    <property type="match status" value="1"/>
</dbReference>
<evidence type="ECO:0000259" key="10">
    <source>
        <dbReference type="Pfam" id="PF05922"/>
    </source>
</evidence>
<evidence type="ECO:0000313" key="12">
    <source>
        <dbReference type="Proteomes" id="UP000800041"/>
    </source>
</evidence>
<feature type="active site" description="Charge relay system" evidence="6">
    <location>
        <position position="424"/>
    </location>
</feature>
<dbReference type="PROSITE" id="PS00138">
    <property type="entry name" value="SUBTILASE_SER"/>
    <property type="match status" value="1"/>
</dbReference>
<organism evidence="11 12">
    <name type="scientific">Aulographum hederae CBS 113979</name>
    <dbReference type="NCBI Taxonomy" id="1176131"/>
    <lineage>
        <taxon>Eukaryota</taxon>
        <taxon>Fungi</taxon>
        <taxon>Dikarya</taxon>
        <taxon>Ascomycota</taxon>
        <taxon>Pezizomycotina</taxon>
        <taxon>Dothideomycetes</taxon>
        <taxon>Pleosporomycetidae</taxon>
        <taxon>Aulographales</taxon>
        <taxon>Aulographaceae</taxon>
    </lineage>
</organism>
<dbReference type="PRINTS" id="PR00723">
    <property type="entry name" value="SUBTILISIN"/>
</dbReference>
<feature type="domain" description="Inhibitor I9" evidence="10">
    <location>
        <begin position="48"/>
        <end position="117"/>
    </location>
</feature>
<evidence type="ECO:0000256" key="1">
    <source>
        <dbReference type="ARBA" id="ARBA00011073"/>
    </source>
</evidence>
<dbReference type="PROSITE" id="PS00136">
    <property type="entry name" value="SUBTILASE_ASP"/>
    <property type="match status" value="1"/>
</dbReference>
<evidence type="ECO:0000256" key="2">
    <source>
        <dbReference type="ARBA" id="ARBA00022670"/>
    </source>
</evidence>
<evidence type="ECO:0000256" key="8">
    <source>
        <dbReference type="SAM" id="SignalP"/>
    </source>
</evidence>
<evidence type="ECO:0000313" key="11">
    <source>
        <dbReference type="EMBL" id="KAF1990881.1"/>
    </source>
</evidence>
<dbReference type="Pfam" id="PF00082">
    <property type="entry name" value="Peptidase_S8"/>
    <property type="match status" value="1"/>
</dbReference>
<dbReference type="InterPro" id="IPR022398">
    <property type="entry name" value="Peptidase_S8_His-AS"/>
</dbReference>
<feature type="domain" description="Peptidase S8/S53" evidence="9">
    <location>
        <begin position="201"/>
        <end position="460"/>
    </location>
</feature>
<dbReference type="Gene3D" id="3.30.70.80">
    <property type="entry name" value="Peptidase S8 propeptide/proteinase inhibitor I9"/>
    <property type="match status" value="1"/>
</dbReference>
<keyword evidence="3 8" id="KW-0732">Signal</keyword>
<dbReference type="InterPro" id="IPR010259">
    <property type="entry name" value="S8pro/Inhibitor_I9"/>
</dbReference>
<dbReference type="InterPro" id="IPR023828">
    <property type="entry name" value="Peptidase_S8_Ser-AS"/>
</dbReference>
<gene>
    <name evidence="11" type="ORF">K402DRAFT_460283</name>
</gene>
<sequence>MLFHTLVFFLFSLFTTLASCRAFTPDSSLPIPAVDRSLDRRSELAARTYIVDFKSDASEDEIQKHTAWIKDLRVLSEDGHVTRGLKHEFSLGSRGYSAVLDPADVETVRQQPEVSAVRAVAVSPPSSSFGRVVQPPVLNNQLLPPQRQLTTSDGNPVVEAISDLSELFLHPNKGWNFARISHRNFTLGYDFGPWLHNSYLGQGVSVYVLDTGIVVEHPGFKGSTVVRGANFVDGGRGDDVAGHGTMCGGTISGENGVAPNARLVSVKVADDTDRSLADDVVAGINWVVSEPGPNTLKVISLSQYNFTQTPSVTGAIEAAIARGVHVVVCAGNDNRNACSTSPSNSPSAVVVGSIDAFDRIPVKSTSEQAAAGIAAGDMATAYNIEGTNLGPCLTIFAPGSMVPTLDNHVLKAKDEYRYFGWGTSVAAPQVAAIVANRLSEVGPTSPTAMKEWLVSVATRGQIVGERMGSPDLIAFEGKEGPLGGILGG</sequence>
<feature type="active site" description="Charge relay system" evidence="6">
    <location>
        <position position="210"/>
    </location>
</feature>
<dbReference type="Pfam" id="PF05922">
    <property type="entry name" value="Inhibitor_I9"/>
    <property type="match status" value="1"/>
</dbReference>
<dbReference type="AlphaFoldDB" id="A0A6G1HCE1"/>
<evidence type="ECO:0000256" key="4">
    <source>
        <dbReference type="ARBA" id="ARBA00022801"/>
    </source>
</evidence>
<accession>A0A6G1HCE1</accession>
<feature type="chain" id="PRO_5026282865" evidence="8">
    <location>
        <begin position="23"/>
        <end position="488"/>
    </location>
</feature>
<dbReference type="InterPro" id="IPR023827">
    <property type="entry name" value="Peptidase_S8_Asp-AS"/>
</dbReference>
<evidence type="ECO:0000256" key="6">
    <source>
        <dbReference type="PROSITE-ProRule" id="PRU01240"/>
    </source>
</evidence>
<dbReference type="Proteomes" id="UP000800041">
    <property type="component" value="Unassembled WGS sequence"/>
</dbReference>
<protein>
    <submittedName>
        <fullName evidence="11">Subtilisin-like protein</fullName>
    </submittedName>
</protein>
<reference evidence="11" key="1">
    <citation type="journal article" date="2020" name="Stud. Mycol.">
        <title>101 Dothideomycetes genomes: a test case for predicting lifestyles and emergence of pathogens.</title>
        <authorList>
            <person name="Haridas S."/>
            <person name="Albert R."/>
            <person name="Binder M."/>
            <person name="Bloem J."/>
            <person name="Labutti K."/>
            <person name="Salamov A."/>
            <person name="Andreopoulos B."/>
            <person name="Baker S."/>
            <person name="Barry K."/>
            <person name="Bills G."/>
            <person name="Bluhm B."/>
            <person name="Cannon C."/>
            <person name="Castanera R."/>
            <person name="Culley D."/>
            <person name="Daum C."/>
            <person name="Ezra D."/>
            <person name="Gonzalez J."/>
            <person name="Henrissat B."/>
            <person name="Kuo A."/>
            <person name="Liang C."/>
            <person name="Lipzen A."/>
            <person name="Lutzoni F."/>
            <person name="Magnuson J."/>
            <person name="Mondo S."/>
            <person name="Nolan M."/>
            <person name="Ohm R."/>
            <person name="Pangilinan J."/>
            <person name="Park H.-J."/>
            <person name="Ramirez L."/>
            <person name="Alfaro M."/>
            <person name="Sun H."/>
            <person name="Tritt A."/>
            <person name="Yoshinaga Y."/>
            <person name="Zwiers L.-H."/>
            <person name="Turgeon B."/>
            <person name="Goodwin S."/>
            <person name="Spatafora J."/>
            <person name="Crous P."/>
            <person name="Grigoriev I."/>
        </authorList>
    </citation>
    <scope>NUCLEOTIDE SEQUENCE</scope>
    <source>
        <strain evidence="11">CBS 113979</strain>
    </source>
</reference>
<proteinExistence type="inferred from homology"/>
<dbReference type="InterPro" id="IPR000209">
    <property type="entry name" value="Peptidase_S8/S53_dom"/>
</dbReference>
<evidence type="ECO:0000256" key="3">
    <source>
        <dbReference type="ARBA" id="ARBA00022729"/>
    </source>
</evidence>
<keyword evidence="4 6" id="KW-0378">Hydrolase</keyword>
<evidence type="ECO:0000256" key="5">
    <source>
        <dbReference type="ARBA" id="ARBA00022825"/>
    </source>
</evidence>
<dbReference type="PANTHER" id="PTHR43806">
    <property type="entry name" value="PEPTIDASE S8"/>
    <property type="match status" value="1"/>
</dbReference>
<dbReference type="InterPro" id="IPR015500">
    <property type="entry name" value="Peptidase_S8_subtilisin-rel"/>
</dbReference>
<feature type="active site" description="Charge relay system" evidence="6">
    <location>
        <position position="243"/>
    </location>
</feature>
<dbReference type="InterPro" id="IPR037045">
    <property type="entry name" value="S8pro/Inhibitor_I9_sf"/>
</dbReference>
<dbReference type="InterPro" id="IPR050131">
    <property type="entry name" value="Peptidase_S8_subtilisin-like"/>
</dbReference>
<dbReference type="Gene3D" id="3.40.50.200">
    <property type="entry name" value="Peptidase S8/S53 domain"/>
    <property type="match status" value="1"/>
</dbReference>
<dbReference type="EMBL" id="ML977141">
    <property type="protein sequence ID" value="KAF1990881.1"/>
    <property type="molecule type" value="Genomic_DNA"/>
</dbReference>
<evidence type="ECO:0000259" key="9">
    <source>
        <dbReference type="Pfam" id="PF00082"/>
    </source>
</evidence>
<dbReference type="GO" id="GO:0004252">
    <property type="term" value="F:serine-type endopeptidase activity"/>
    <property type="evidence" value="ECO:0007669"/>
    <property type="project" value="UniProtKB-UniRule"/>
</dbReference>